<reference evidence="3 5" key="2">
    <citation type="submission" date="2017-03" db="EMBL/GenBank/DDBJ databases">
        <title>Complete sequence of Clostridium formicaceticum DSM 92.</title>
        <authorList>
            <person name="Poehlein A."/>
            <person name="Karl M."/>
            <person name="Bengelsdorf F.R."/>
            <person name="Duerre P."/>
            <person name="Daniel R."/>
        </authorList>
    </citation>
    <scope>NUCLEOTIDE SEQUENCE [LARGE SCALE GENOMIC DNA]</scope>
    <source>
        <strain evidence="3 5">DSM 92</strain>
    </source>
</reference>
<dbReference type="Gene3D" id="1.20.120.520">
    <property type="entry name" value="nmb1532 protein domain like"/>
    <property type="match status" value="1"/>
</dbReference>
<dbReference type="EMBL" id="CP017603">
    <property type="protein sequence ID" value="AOY76178.1"/>
    <property type="molecule type" value="Genomic_DNA"/>
</dbReference>
<dbReference type="Proteomes" id="UP000192478">
    <property type="component" value="Chromosome"/>
</dbReference>
<evidence type="ECO:0000313" key="2">
    <source>
        <dbReference type="EMBL" id="AOY76178.1"/>
    </source>
</evidence>
<reference evidence="2 4" key="1">
    <citation type="submission" date="2016-10" db="EMBL/GenBank/DDBJ databases">
        <title>Complete Genome Sequence of Acetogen Clostridium formicoaceticum ATCC 27076.</title>
        <authorList>
            <person name="Bao T."/>
            <person name="Cheng C."/>
            <person name="Zhao J."/>
            <person name="Yang S.-T."/>
            <person name="Wang J."/>
            <person name="Wang M."/>
        </authorList>
    </citation>
    <scope>NUCLEOTIDE SEQUENCE [LARGE SCALE GENOMIC DNA]</scope>
    <source>
        <strain evidence="2 4">ATCC 27076</strain>
    </source>
</reference>
<feature type="domain" description="Hemerythrin-like" evidence="1">
    <location>
        <begin position="4"/>
        <end position="139"/>
    </location>
</feature>
<dbReference type="Proteomes" id="UP000177894">
    <property type="component" value="Chromosome"/>
</dbReference>
<dbReference type="EMBL" id="CP020559">
    <property type="protein sequence ID" value="ARE86550.1"/>
    <property type="molecule type" value="Genomic_DNA"/>
</dbReference>
<dbReference type="AlphaFoldDB" id="A0AAC9WGB5"/>
<keyword evidence="4" id="KW-1185">Reference proteome</keyword>
<evidence type="ECO:0000313" key="4">
    <source>
        <dbReference type="Proteomes" id="UP000177894"/>
    </source>
</evidence>
<dbReference type="PANTHER" id="PTHR39966">
    <property type="entry name" value="BLL2471 PROTEIN-RELATED"/>
    <property type="match status" value="1"/>
</dbReference>
<dbReference type="RefSeq" id="WP_070967250.1">
    <property type="nucleotide sequence ID" value="NZ_CP017603.1"/>
</dbReference>
<sequence>MKAVKTLMDEHQNILRMLKVIRKLCLQTFDTKEVYYKGYYDAIDFIRNYADKFHHGKEEDILFEKMSSELGTAIKQGPIYGMLAEHDLGRLFVQNLEEALKKAQEESEEAKLDIVANATAYMDLLYRHIDKEDTAIFTFAEKSFDDAMHQEIDTLFENAKERLDSVNTEKKYITLLEDLEAYVSSL</sequence>
<dbReference type="PANTHER" id="PTHR39966:SF1">
    <property type="entry name" value="HEMERYTHRIN-LIKE DOMAIN-CONTAINING PROTEIN"/>
    <property type="match status" value="1"/>
</dbReference>
<dbReference type="GO" id="GO:0005886">
    <property type="term" value="C:plasma membrane"/>
    <property type="evidence" value="ECO:0007669"/>
    <property type="project" value="TreeGrafter"/>
</dbReference>
<proteinExistence type="predicted"/>
<protein>
    <submittedName>
        <fullName evidence="2 3">Hemerythrin</fullName>
    </submittedName>
</protein>
<evidence type="ECO:0000259" key="1">
    <source>
        <dbReference type="Pfam" id="PF01814"/>
    </source>
</evidence>
<accession>A0AAC9WGB5</accession>
<evidence type="ECO:0000313" key="5">
    <source>
        <dbReference type="Proteomes" id="UP000192478"/>
    </source>
</evidence>
<gene>
    <name evidence="2" type="ORF">BJL90_09850</name>
    <name evidence="3" type="ORF">CLFO_08740</name>
</gene>
<name>A0AAC9WGB5_9CLOT</name>
<dbReference type="Pfam" id="PF01814">
    <property type="entry name" value="Hemerythrin"/>
    <property type="match status" value="1"/>
</dbReference>
<organism evidence="3 5">
    <name type="scientific">Clostridium formicaceticum</name>
    <dbReference type="NCBI Taxonomy" id="1497"/>
    <lineage>
        <taxon>Bacteria</taxon>
        <taxon>Bacillati</taxon>
        <taxon>Bacillota</taxon>
        <taxon>Clostridia</taxon>
        <taxon>Eubacteriales</taxon>
        <taxon>Clostridiaceae</taxon>
        <taxon>Clostridium</taxon>
    </lineage>
</organism>
<dbReference type="InterPro" id="IPR012312">
    <property type="entry name" value="Hemerythrin-like"/>
</dbReference>
<dbReference type="KEGG" id="cfm:BJL90_09850"/>
<evidence type="ECO:0000313" key="3">
    <source>
        <dbReference type="EMBL" id="ARE86550.1"/>
    </source>
</evidence>